<protein>
    <submittedName>
        <fullName evidence="1">Uncharacterized protein</fullName>
    </submittedName>
</protein>
<organism evidence="1 2">
    <name type="scientific">Streblomastix strix</name>
    <dbReference type="NCBI Taxonomy" id="222440"/>
    <lineage>
        <taxon>Eukaryota</taxon>
        <taxon>Metamonada</taxon>
        <taxon>Preaxostyla</taxon>
        <taxon>Oxymonadida</taxon>
        <taxon>Streblomastigidae</taxon>
        <taxon>Streblomastix</taxon>
    </lineage>
</organism>
<sequence>MVLSPPQKRSLRRKKIVRCAIQLMNVMISLLLLYPGQITKPVQAINITTQTAYTIVCFYYRQITYHDHNTQIQTYVAPERLDVLSQFLHRKILKHELITFENIQNEFIQQQNKERAEAVTKALRLGFPRIANEFRKETANPSNQYVRNFMKRYDVTFSSQYFQHDS</sequence>
<reference evidence="1 2" key="1">
    <citation type="submission" date="2019-03" db="EMBL/GenBank/DDBJ databases">
        <title>Single cell metagenomics reveals metabolic interactions within the superorganism composed of flagellate Streblomastix strix and complex community of Bacteroidetes bacteria on its surface.</title>
        <authorList>
            <person name="Treitli S.C."/>
            <person name="Kolisko M."/>
            <person name="Husnik F."/>
            <person name="Keeling P."/>
            <person name="Hampl V."/>
        </authorList>
    </citation>
    <scope>NUCLEOTIDE SEQUENCE [LARGE SCALE GENOMIC DNA]</scope>
    <source>
        <strain evidence="1">ST1C</strain>
    </source>
</reference>
<proteinExistence type="predicted"/>
<evidence type="ECO:0000313" key="1">
    <source>
        <dbReference type="EMBL" id="KAA6369003.1"/>
    </source>
</evidence>
<dbReference type="EMBL" id="SNRW01016793">
    <property type="protein sequence ID" value="KAA6369003.1"/>
    <property type="molecule type" value="Genomic_DNA"/>
</dbReference>
<gene>
    <name evidence="1" type="ORF">EZS28_035470</name>
</gene>
<comment type="caution">
    <text evidence="1">The sequence shown here is derived from an EMBL/GenBank/DDBJ whole genome shotgun (WGS) entry which is preliminary data.</text>
</comment>
<dbReference type="AlphaFoldDB" id="A0A5J4UFQ1"/>
<dbReference type="Proteomes" id="UP000324800">
    <property type="component" value="Unassembled WGS sequence"/>
</dbReference>
<accession>A0A5J4UFQ1</accession>
<evidence type="ECO:0000313" key="2">
    <source>
        <dbReference type="Proteomes" id="UP000324800"/>
    </source>
</evidence>
<name>A0A5J4UFQ1_9EUKA</name>